<feature type="binding site" evidence="6">
    <location>
        <position position="40"/>
    </location>
    <ligand>
        <name>(6S)-NADPHX</name>
        <dbReference type="ChEBI" id="CHEBI:64076"/>
    </ligand>
</feature>
<feature type="binding site" evidence="6">
    <location>
        <position position="214"/>
    </location>
    <ligand>
        <name>AMP</name>
        <dbReference type="ChEBI" id="CHEBI:456215"/>
    </ligand>
</feature>
<dbReference type="NCBIfam" id="TIGR00196">
    <property type="entry name" value="yjeF_cterm"/>
    <property type="match status" value="1"/>
</dbReference>
<evidence type="ECO:0000256" key="3">
    <source>
        <dbReference type="ARBA" id="ARBA00022857"/>
    </source>
</evidence>
<dbReference type="InterPro" id="IPR029056">
    <property type="entry name" value="Ribokinase-like"/>
</dbReference>
<evidence type="ECO:0000256" key="5">
    <source>
        <dbReference type="ARBA" id="ARBA00023239"/>
    </source>
</evidence>
<dbReference type="EMBL" id="FOSJ01000009">
    <property type="protein sequence ID" value="SFK09449.1"/>
    <property type="molecule type" value="Genomic_DNA"/>
</dbReference>
<name>A0A1I3WQJ4_9LACT</name>
<keyword evidence="1 6" id="KW-0547">Nucleotide-binding</keyword>
<dbReference type="GO" id="GO:0005524">
    <property type="term" value="F:ATP binding"/>
    <property type="evidence" value="ECO:0007669"/>
    <property type="project" value="UniProtKB-KW"/>
</dbReference>
<evidence type="ECO:0000256" key="4">
    <source>
        <dbReference type="ARBA" id="ARBA00023027"/>
    </source>
</evidence>
<dbReference type="Pfam" id="PF01256">
    <property type="entry name" value="Carb_kinase"/>
    <property type="match status" value="1"/>
</dbReference>
<keyword evidence="8" id="KW-0418">Kinase</keyword>
<protein>
    <recommendedName>
        <fullName evidence="6">ADP-dependent (S)-NAD(P)H-hydrate dehydratase</fullName>
        <ecNumber evidence="6">4.2.1.136</ecNumber>
    </recommendedName>
    <alternativeName>
        <fullName evidence="6">ADP-dependent NAD(P)HX dehydratase</fullName>
    </alternativeName>
</protein>
<keyword evidence="3 6" id="KW-0521">NADP</keyword>
<evidence type="ECO:0000256" key="1">
    <source>
        <dbReference type="ARBA" id="ARBA00022741"/>
    </source>
</evidence>
<dbReference type="GO" id="GO:0110051">
    <property type="term" value="P:metabolite repair"/>
    <property type="evidence" value="ECO:0007669"/>
    <property type="project" value="TreeGrafter"/>
</dbReference>
<feature type="binding site" evidence="6">
    <location>
        <position position="152"/>
    </location>
    <ligand>
        <name>(6S)-NADPHX</name>
        <dbReference type="ChEBI" id="CHEBI:64076"/>
    </ligand>
</feature>
<comment type="subunit">
    <text evidence="6">Homotetramer.</text>
</comment>
<evidence type="ECO:0000259" key="7">
    <source>
        <dbReference type="PROSITE" id="PS51383"/>
    </source>
</evidence>
<keyword evidence="8" id="KW-0808">Transferase</keyword>
<evidence type="ECO:0000256" key="6">
    <source>
        <dbReference type="HAMAP-Rule" id="MF_01965"/>
    </source>
</evidence>
<proteinExistence type="inferred from homology"/>
<dbReference type="GO" id="GO:0016301">
    <property type="term" value="F:kinase activity"/>
    <property type="evidence" value="ECO:0007669"/>
    <property type="project" value="UniProtKB-KW"/>
</dbReference>
<dbReference type="RefSeq" id="WP_072695384.1">
    <property type="nucleotide sequence ID" value="NZ_FOSJ01000009.1"/>
</dbReference>
<feature type="domain" description="YjeF C-terminal" evidence="7">
    <location>
        <begin position="5"/>
        <end position="272"/>
    </location>
</feature>
<keyword evidence="5 6" id="KW-0456">Lyase</keyword>
<comment type="catalytic activity">
    <reaction evidence="6">
        <text>(6S)-NADPHX + ADP = AMP + phosphate + NADPH + H(+)</text>
        <dbReference type="Rhea" id="RHEA:32235"/>
        <dbReference type="ChEBI" id="CHEBI:15378"/>
        <dbReference type="ChEBI" id="CHEBI:43474"/>
        <dbReference type="ChEBI" id="CHEBI:57783"/>
        <dbReference type="ChEBI" id="CHEBI:64076"/>
        <dbReference type="ChEBI" id="CHEBI:456215"/>
        <dbReference type="ChEBI" id="CHEBI:456216"/>
        <dbReference type="EC" id="4.2.1.136"/>
    </reaction>
</comment>
<keyword evidence="4 6" id="KW-0520">NAD</keyword>
<feature type="binding site" evidence="6">
    <location>
        <position position="101"/>
    </location>
    <ligand>
        <name>(6S)-NADPHX</name>
        <dbReference type="ChEBI" id="CHEBI:64076"/>
    </ligand>
</feature>
<comment type="function">
    <text evidence="6">Catalyzes the dehydration of the S-form of NAD(P)HX at the expense of ADP, which is converted to AMP. Together with NAD(P)HX epimerase, which catalyzes the epimerization of the S- and R-forms, the enzyme allows the repair of both epimers of NAD(P)HX, a damaged form of NAD(P)H that is a result of enzymatic or heat-dependent hydration.</text>
</comment>
<accession>A0A1I3WQJ4</accession>
<dbReference type="GO" id="GO:0046496">
    <property type="term" value="P:nicotinamide nucleotide metabolic process"/>
    <property type="evidence" value="ECO:0007669"/>
    <property type="project" value="UniProtKB-UniRule"/>
</dbReference>
<gene>
    <name evidence="6" type="primary">nnrD</name>
    <name evidence="8" type="ORF">SAMN04488569_100946</name>
</gene>
<comment type="similarity">
    <text evidence="6">Belongs to the NnrD/CARKD family.</text>
</comment>
<evidence type="ECO:0000256" key="2">
    <source>
        <dbReference type="ARBA" id="ARBA00022840"/>
    </source>
</evidence>
<reference evidence="9" key="1">
    <citation type="submission" date="2016-10" db="EMBL/GenBank/DDBJ databases">
        <authorList>
            <person name="Varghese N."/>
            <person name="Submissions S."/>
        </authorList>
    </citation>
    <scope>NUCLEOTIDE SEQUENCE [LARGE SCALE GENOMIC DNA]</scope>
    <source>
        <strain evidence="9">DSM 16108</strain>
    </source>
</reference>
<dbReference type="PANTHER" id="PTHR12592:SF0">
    <property type="entry name" value="ATP-DEPENDENT (S)-NAD(P)H-HYDRATE DEHYDRATASE"/>
    <property type="match status" value="1"/>
</dbReference>
<dbReference type="HAMAP" id="MF_01965">
    <property type="entry name" value="NADHX_dehydratase"/>
    <property type="match status" value="1"/>
</dbReference>
<dbReference type="GO" id="GO:0052855">
    <property type="term" value="F:ADP-dependent NAD(P)H-hydrate dehydratase activity"/>
    <property type="evidence" value="ECO:0007669"/>
    <property type="project" value="UniProtKB-UniRule"/>
</dbReference>
<evidence type="ECO:0000313" key="8">
    <source>
        <dbReference type="EMBL" id="SFK09449.1"/>
    </source>
</evidence>
<dbReference type="PANTHER" id="PTHR12592">
    <property type="entry name" value="ATP-DEPENDENT (S)-NAD(P)H-HYDRATE DEHYDRATASE FAMILY MEMBER"/>
    <property type="match status" value="1"/>
</dbReference>
<dbReference type="GO" id="GO:0052856">
    <property type="term" value="F:NAD(P)HX epimerase activity"/>
    <property type="evidence" value="ECO:0007669"/>
    <property type="project" value="TreeGrafter"/>
</dbReference>
<keyword evidence="2 6" id="KW-0067">ATP-binding</keyword>
<comment type="catalytic activity">
    <reaction evidence="6">
        <text>(6S)-NADHX + ADP = AMP + phosphate + NADH + H(+)</text>
        <dbReference type="Rhea" id="RHEA:32223"/>
        <dbReference type="ChEBI" id="CHEBI:15378"/>
        <dbReference type="ChEBI" id="CHEBI:43474"/>
        <dbReference type="ChEBI" id="CHEBI:57945"/>
        <dbReference type="ChEBI" id="CHEBI:64074"/>
        <dbReference type="ChEBI" id="CHEBI:456215"/>
        <dbReference type="ChEBI" id="CHEBI:456216"/>
        <dbReference type="EC" id="4.2.1.136"/>
    </reaction>
</comment>
<dbReference type="InterPro" id="IPR017953">
    <property type="entry name" value="Carbohydrate_kinase_pred_CS"/>
</dbReference>
<feature type="binding site" evidence="6">
    <location>
        <position position="215"/>
    </location>
    <ligand>
        <name>(6S)-NADPHX</name>
        <dbReference type="ChEBI" id="CHEBI:64076"/>
    </ligand>
</feature>
<dbReference type="AlphaFoldDB" id="A0A1I3WQJ4"/>
<dbReference type="SUPFAM" id="SSF53613">
    <property type="entry name" value="Ribokinase-like"/>
    <property type="match status" value="1"/>
</dbReference>
<dbReference type="InterPro" id="IPR000631">
    <property type="entry name" value="CARKD"/>
</dbReference>
<dbReference type="PROSITE" id="PS51383">
    <property type="entry name" value="YJEF_C_3"/>
    <property type="match status" value="1"/>
</dbReference>
<comment type="caution">
    <text evidence="6">Lacks conserved residue(s) required for the propagation of feature annotation.</text>
</comment>
<organism evidence="8 9">
    <name type="scientific">Marinilactibacillus piezotolerans</name>
    <dbReference type="NCBI Taxonomy" id="258723"/>
    <lineage>
        <taxon>Bacteria</taxon>
        <taxon>Bacillati</taxon>
        <taxon>Bacillota</taxon>
        <taxon>Bacilli</taxon>
        <taxon>Lactobacillales</taxon>
        <taxon>Carnobacteriaceae</taxon>
        <taxon>Marinilactibacillus</taxon>
    </lineage>
</organism>
<dbReference type="EC" id="4.2.1.136" evidence="6"/>
<keyword evidence="9" id="KW-1185">Reference proteome</keyword>
<evidence type="ECO:0000313" key="9">
    <source>
        <dbReference type="Proteomes" id="UP000199589"/>
    </source>
</evidence>
<dbReference type="CDD" id="cd01171">
    <property type="entry name" value="YXKO-related"/>
    <property type="match status" value="1"/>
</dbReference>
<dbReference type="Proteomes" id="UP000199589">
    <property type="component" value="Unassembled WGS sequence"/>
</dbReference>
<dbReference type="OrthoDB" id="9806925at2"/>
<comment type="cofactor">
    <cofactor evidence="6">
        <name>Mg(2+)</name>
        <dbReference type="ChEBI" id="CHEBI:18420"/>
    </cofactor>
</comment>
<dbReference type="PROSITE" id="PS01050">
    <property type="entry name" value="YJEF_C_2"/>
    <property type="match status" value="1"/>
</dbReference>
<dbReference type="Gene3D" id="3.40.1190.20">
    <property type="match status" value="1"/>
</dbReference>
<sequence>MKLISESYIKQAIPKREKNSYKGNFGKLLFVGGNEQMGGAIIMSASAAVYSGAGLVTVASSPINVHALHSRIPEAMFVDMYDLDTLVNMVDKMDGIVIGPGLGRDDRAKDVMKSVLNELREDQFILIDGDAISIYINESLAHPKAQLVFTPHLGEWKTLSNMEPDKENVEDNIQKQKDLDAIIVLKKGQSEIYFEDEVWQNIPGNPSMATGGMGDTLAGMIAGFMGQFENYEKGILSAVFLHSKIANTLAETNYVTLPTAIINDIPRTMNDYANSN</sequence>